<evidence type="ECO:0000259" key="3">
    <source>
        <dbReference type="Pfam" id="PF09851"/>
    </source>
</evidence>
<name>A0A5D8QB34_9THEO</name>
<feature type="coiled-coil region" evidence="1">
    <location>
        <begin position="57"/>
        <end position="84"/>
    </location>
</feature>
<keyword evidence="2" id="KW-0812">Transmembrane</keyword>
<evidence type="ECO:0000256" key="1">
    <source>
        <dbReference type="SAM" id="Coils"/>
    </source>
</evidence>
<evidence type="ECO:0000256" key="2">
    <source>
        <dbReference type="SAM" id="Phobius"/>
    </source>
</evidence>
<evidence type="ECO:0000313" key="4">
    <source>
        <dbReference type="EMBL" id="TZE81006.1"/>
    </source>
</evidence>
<sequence length="84" mass="9809">MMWWMLNGWNGGWGTGTFIWGLFSMIIQIAVIIGVIYLVIHLININGNGHRKGNDALEILKERYARGEISEEEYEEKKKRLEEK</sequence>
<dbReference type="Pfam" id="PF09851">
    <property type="entry name" value="SHOCT"/>
    <property type="match status" value="1"/>
</dbReference>
<comment type="caution">
    <text evidence="4">The sequence shown here is derived from an EMBL/GenBank/DDBJ whole genome shotgun (WGS) entry which is preliminary data.</text>
</comment>
<gene>
    <name evidence="4" type="ORF">FWJ32_10905</name>
</gene>
<organism evidence="4 5">
    <name type="scientific">Calorimonas adulescens</name>
    <dbReference type="NCBI Taxonomy" id="2606906"/>
    <lineage>
        <taxon>Bacteria</taxon>
        <taxon>Bacillati</taxon>
        <taxon>Bacillota</taxon>
        <taxon>Clostridia</taxon>
        <taxon>Thermoanaerobacterales</taxon>
        <taxon>Thermoanaerobacteraceae</taxon>
        <taxon>Calorimonas</taxon>
    </lineage>
</organism>
<evidence type="ECO:0000313" key="5">
    <source>
        <dbReference type="Proteomes" id="UP000322976"/>
    </source>
</evidence>
<keyword evidence="5" id="KW-1185">Reference proteome</keyword>
<protein>
    <submittedName>
        <fullName evidence="4">SHOCT domain-containing protein</fullName>
    </submittedName>
</protein>
<feature type="transmembrane region" description="Helical" evidence="2">
    <location>
        <begin position="20"/>
        <end position="43"/>
    </location>
</feature>
<reference evidence="4 5" key="1">
    <citation type="submission" date="2019-08" db="EMBL/GenBank/DDBJ databases">
        <title>Calorimonas adulescens gen. nov., sp. nov., an anaerobic thermophilic bacterium from Sakhalin hot spring.</title>
        <authorList>
            <person name="Khomyakova M.A."/>
            <person name="Merkel A.Y."/>
            <person name="Novikov A."/>
            <person name="Bonch-Osmolovskaya E.A."/>
            <person name="Slobodkin A.I."/>
        </authorList>
    </citation>
    <scope>NUCLEOTIDE SEQUENCE [LARGE SCALE GENOMIC DNA]</scope>
    <source>
        <strain evidence="4 5">A05MB</strain>
    </source>
</reference>
<dbReference type="AlphaFoldDB" id="A0A5D8QB34"/>
<dbReference type="InterPro" id="IPR018649">
    <property type="entry name" value="SHOCT"/>
</dbReference>
<dbReference type="Proteomes" id="UP000322976">
    <property type="component" value="Unassembled WGS sequence"/>
</dbReference>
<proteinExistence type="predicted"/>
<dbReference type="RefSeq" id="WP_149545986.1">
    <property type="nucleotide sequence ID" value="NZ_VTPS01000019.1"/>
</dbReference>
<keyword evidence="1" id="KW-0175">Coiled coil</keyword>
<keyword evidence="2" id="KW-0472">Membrane</keyword>
<accession>A0A5D8QB34</accession>
<keyword evidence="2" id="KW-1133">Transmembrane helix</keyword>
<dbReference type="EMBL" id="VTPS01000019">
    <property type="protein sequence ID" value="TZE81006.1"/>
    <property type="molecule type" value="Genomic_DNA"/>
</dbReference>
<feature type="domain" description="SHOCT" evidence="3">
    <location>
        <begin position="55"/>
        <end position="81"/>
    </location>
</feature>